<gene>
    <name evidence="3" type="ORF">B879_00151</name>
</gene>
<dbReference type="EMBL" id="AMGM01000001">
    <property type="protein sequence ID" value="EKB51357.1"/>
    <property type="molecule type" value="Genomic_DNA"/>
</dbReference>
<dbReference type="Gene3D" id="3.40.30.10">
    <property type="entry name" value="Glutaredoxin"/>
    <property type="match status" value="1"/>
</dbReference>
<accession>K1LGP3</accession>
<feature type="signal peptide" evidence="1">
    <location>
        <begin position="1"/>
        <end position="19"/>
    </location>
</feature>
<dbReference type="InterPro" id="IPR036249">
    <property type="entry name" value="Thioredoxin-like_sf"/>
</dbReference>
<name>K1LGP3_CECL9</name>
<feature type="chain" id="PRO_5003847587" description="Thioredoxin domain-containing protein" evidence="1">
    <location>
        <begin position="20"/>
        <end position="326"/>
    </location>
</feature>
<dbReference type="Proteomes" id="UP000004478">
    <property type="component" value="Unassembled WGS sequence"/>
</dbReference>
<feature type="domain" description="Thioredoxin" evidence="2">
    <location>
        <begin position="189"/>
        <end position="326"/>
    </location>
</feature>
<evidence type="ECO:0000259" key="2">
    <source>
        <dbReference type="PROSITE" id="PS51352"/>
    </source>
</evidence>
<dbReference type="SUPFAM" id="SSF52833">
    <property type="entry name" value="Thioredoxin-like"/>
    <property type="match status" value="1"/>
</dbReference>
<keyword evidence="1" id="KW-0732">Signal</keyword>
<keyword evidence="4" id="KW-1185">Reference proteome</keyword>
<dbReference type="OrthoDB" id="979391at2"/>
<dbReference type="AlphaFoldDB" id="K1LGP3"/>
<evidence type="ECO:0000313" key="3">
    <source>
        <dbReference type="EMBL" id="EKB51357.1"/>
    </source>
</evidence>
<dbReference type="PROSITE" id="PS51352">
    <property type="entry name" value="THIOREDOXIN_2"/>
    <property type="match status" value="1"/>
</dbReference>
<reference evidence="3 4" key="1">
    <citation type="journal article" date="2012" name="J. Bacteriol.">
        <title>Draft Genome Sequence of Cecembia lonarensis Strain LW9T, Isolated from Lonar Lake, a Haloalkaline Lake in India.</title>
        <authorList>
            <person name="Shivaji S."/>
            <person name="Ara S."/>
            <person name="Singh A."/>
            <person name="Pinnaka A.K."/>
        </authorList>
    </citation>
    <scope>NUCLEOTIDE SEQUENCE [LARGE SCALE GENOMIC DNA]</scope>
    <source>
        <strain evidence="3 4">LW9</strain>
    </source>
</reference>
<dbReference type="RefSeq" id="WP_009183205.1">
    <property type="nucleotide sequence ID" value="NZ_AMGM01000001.1"/>
</dbReference>
<comment type="caution">
    <text evidence="3">The sequence shown here is derived from an EMBL/GenBank/DDBJ whole genome shotgun (WGS) entry which is preliminary data.</text>
</comment>
<evidence type="ECO:0000313" key="4">
    <source>
        <dbReference type="Proteomes" id="UP000004478"/>
    </source>
</evidence>
<protein>
    <recommendedName>
        <fullName evidence="2">Thioredoxin domain-containing protein</fullName>
    </recommendedName>
</protein>
<evidence type="ECO:0000256" key="1">
    <source>
        <dbReference type="SAM" id="SignalP"/>
    </source>
</evidence>
<organism evidence="3 4">
    <name type="scientific">Cecembia lonarensis (strain CCUG 58316 / KCTC 22772 / LW9)</name>
    <dbReference type="NCBI Taxonomy" id="1225176"/>
    <lineage>
        <taxon>Bacteria</taxon>
        <taxon>Pseudomonadati</taxon>
        <taxon>Bacteroidota</taxon>
        <taxon>Cytophagia</taxon>
        <taxon>Cytophagales</taxon>
        <taxon>Cyclobacteriaceae</taxon>
        <taxon>Cecembia</taxon>
    </lineage>
</organism>
<dbReference type="InterPro" id="IPR013766">
    <property type="entry name" value="Thioredoxin_domain"/>
</dbReference>
<proteinExistence type="predicted"/>
<sequence>MKKLLFTLMFVGILGQTIAQQTVHVYGQIDQHAASDIIFLIVGENGLPIEIAADGSFSANRGIHQFPSYFYLSKLKGKKLERQTPNIWFESNSVKISLNLADKSFETAHLMPYQQTSEKLESLGKKELIKYIMENPNQIPSLYFAERYKESIPLADLEMFYQNIQEGYKSHTYGKRIENYLSAKQRAPLKKGQKIEDFHLPDKEGNQVAIIGMSDKPKLISLFSSGCAYSVLSIDLLEKFSEMNDNNMDIITIWEDGSEDIWLNSNTSRKEKITWYNLWDAYGFTSAYFNRNLWPTFYVVNENGEMIDTFRGYSKKTLKRLEKLAE</sequence>